<accession>A0A1J1HV42</accession>
<evidence type="ECO:0000313" key="2">
    <source>
        <dbReference type="Proteomes" id="UP000183832"/>
    </source>
</evidence>
<gene>
    <name evidence="1" type="ORF">CLUMA_CG004050</name>
</gene>
<keyword evidence="2" id="KW-1185">Reference proteome</keyword>
<protein>
    <submittedName>
        <fullName evidence="1">CLUMA_CG004050, isoform A</fullName>
    </submittedName>
</protein>
<name>A0A1J1HV42_9DIPT</name>
<reference evidence="1 2" key="1">
    <citation type="submission" date="2015-04" db="EMBL/GenBank/DDBJ databases">
        <authorList>
            <person name="Syromyatnikov M.Y."/>
            <person name="Popov V.N."/>
        </authorList>
    </citation>
    <scope>NUCLEOTIDE SEQUENCE [LARGE SCALE GENOMIC DNA]</scope>
</reference>
<evidence type="ECO:0000313" key="1">
    <source>
        <dbReference type="EMBL" id="CRK90358.1"/>
    </source>
</evidence>
<dbReference type="Proteomes" id="UP000183832">
    <property type="component" value="Unassembled WGS sequence"/>
</dbReference>
<dbReference type="AlphaFoldDB" id="A0A1J1HV42"/>
<sequence length="98" mass="11802">MTMPGRNVCAVYRDLRVTAKNYLKFIHSQEKEMNSLCSSEEHRYRKKRLQVYIDRILFKAHYTGKSPYRHIVDLWLTMSQISSKKYKENAEQLRLESD</sequence>
<organism evidence="1 2">
    <name type="scientific">Clunio marinus</name>
    <dbReference type="NCBI Taxonomy" id="568069"/>
    <lineage>
        <taxon>Eukaryota</taxon>
        <taxon>Metazoa</taxon>
        <taxon>Ecdysozoa</taxon>
        <taxon>Arthropoda</taxon>
        <taxon>Hexapoda</taxon>
        <taxon>Insecta</taxon>
        <taxon>Pterygota</taxon>
        <taxon>Neoptera</taxon>
        <taxon>Endopterygota</taxon>
        <taxon>Diptera</taxon>
        <taxon>Nematocera</taxon>
        <taxon>Chironomoidea</taxon>
        <taxon>Chironomidae</taxon>
        <taxon>Clunio</taxon>
    </lineage>
</organism>
<dbReference type="EMBL" id="CVRI01000018">
    <property type="protein sequence ID" value="CRK90358.1"/>
    <property type="molecule type" value="Genomic_DNA"/>
</dbReference>
<proteinExistence type="predicted"/>